<comment type="caution">
    <text evidence="2">The sequence shown here is derived from an EMBL/GenBank/DDBJ whole genome shotgun (WGS) entry which is preliminary data.</text>
</comment>
<proteinExistence type="predicted"/>
<feature type="compositionally biased region" description="Basic and acidic residues" evidence="1">
    <location>
        <begin position="490"/>
        <end position="500"/>
    </location>
</feature>
<feature type="compositionally biased region" description="Low complexity" evidence="1">
    <location>
        <begin position="892"/>
        <end position="926"/>
    </location>
</feature>
<feature type="compositionally biased region" description="Pro residues" evidence="1">
    <location>
        <begin position="641"/>
        <end position="651"/>
    </location>
</feature>
<evidence type="ECO:0000256" key="1">
    <source>
        <dbReference type="SAM" id="MobiDB-lite"/>
    </source>
</evidence>
<protein>
    <submittedName>
        <fullName evidence="2">Uncharacterized protein</fullName>
    </submittedName>
</protein>
<evidence type="ECO:0000313" key="3">
    <source>
        <dbReference type="Proteomes" id="UP000813824"/>
    </source>
</evidence>
<reference evidence="2" key="1">
    <citation type="journal article" date="2021" name="New Phytol.">
        <title>Evolutionary innovations through gain and loss of genes in the ectomycorrhizal Boletales.</title>
        <authorList>
            <person name="Wu G."/>
            <person name="Miyauchi S."/>
            <person name="Morin E."/>
            <person name="Kuo A."/>
            <person name="Drula E."/>
            <person name="Varga T."/>
            <person name="Kohler A."/>
            <person name="Feng B."/>
            <person name="Cao Y."/>
            <person name="Lipzen A."/>
            <person name="Daum C."/>
            <person name="Hundley H."/>
            <person name="Pangilinan J."/>
            <person name="Johnson J."/>
            <person name="Barry K."/>
            <person name="LaButti K."/>
            <person name="Ng V."/>
            <person name="Ahrendt S."/>
            <person name="Min B."/>
            <person name="Choi I.G."/>
            <person name="Park H."/>
            <person name="Plett J.M."/>
            <person name="Magnuson J."/>
            <person name="Spatafora J.W."/>
            <person name="Nagy L.G."/>
            <person name="Henrissat B."/>
            <person name="Grigoriev I.V."/>
            <person name="Yang Z.L."/>
            <person name="Xu J."/>
            <person name="Martin F.M."/>
        </authorList>
    </citation>
    <scope>NUCLEOTIDE SEQUENCE</scope>
    <source>
        <strain evidence="2">KKN 215</strain>
    </source>
</reference>
<feature type="compositionally biased region" description="Acidic residues" evidence="1">
    <location>
        <begin position="435"/>
        <end position="444"/>
    </location>
</feature>
<dbReference type="Proteomes" id="UP000813824">
    <property type="component" value="Unassembled WGS sequence"/>
</dbReference>
<gene>
    <name evidence="2" type="ORF">BXZ70DRAFT_911136</name>
</gene>
<dbReference type="AlphaFoldDB" id="A0A8K0UEZ0"/>
<feature type="compositionally biased region" description="Basic residues" evidence="1">
    <location>
        <begin position="287"/>
        <end position="296"/>
    </location>
</feature>
<accession>A0A8K0UEZ0</accession>
<feature type="region of interest" description="Disordered" evidence="1">
    <location>
        <begin position="811"/>
        <end position="847"/>
    </location>
</feature>
<feature type="region of interest" description="Disordered" evidence="1">
    <location>
        <begin position="413"/>
        <end position="532"/>
    </location>
</feature>
<feature type="compositionally biased region" description="Low complexity" evidence="1">
    <location>
        <begin position="130"/>
        <end position="152"/>
    </location>
</feature>
<feature type="region of interest" description="Disordered" evidence="1">
    <location>
        <begin position="765"/>
        <end position="788"/>
    </location>
</feature>
<keyword evidence="3" id="KW-1185">Reference proteome</keyword>
<feature type="compositionally biased region" description="Basic and acidic residues" evidence="1">
    <location>
        <begin position="677"/>
        <end position="691"/>
    </location>
</feature>
<feature type="compositionally biased region" description="Polar residues" evidence="1">
    <location>
        <begin position="592"/>
        <end position="606"/>
    </location>
</feature>
<feature type="compositionally biased region" description="Polar residues" evidence="1">
    <location>
        <begin position="825"/>
        <end position="837"/>
    </location>
</feature>
<organism evidence="2 3">
    <name type="scientific">Cristinia sonorae</name>
    <dbReference type="NCBI Taxonomy" id="1940300"/>
    <lineage>
        <taxon>Eukaryota</taxon>
        <taxon>Fungi</taxon>
        <taxon>Dikarya</taxon>
        <taxon>Basidiomycota</taxon>
        <taxon>Agaricomycotina</taxon>
        <taxon>Agaricomycetes</taxon>
        <taxon>Agaricomycetidae</taxon>
        <taxon>Agaricales</taxon>
        <taxon>Pleurotineae</taxon>
        <taxon>Stephanosporaceae</taxon>
        <taxon>Cristinia</taxon>
    </lineage>
</organism>
<feature type="compositionally biased region" description="Pro residues" evidence="1">
    <location>
        <begin position="300"/>
        <end position="309"/>
    </location>
</feature>
<dbReference type="EMBL" id="JAEVFJ010000058">
    <property type="protein sequence ID" value="KAH8078710.1"/>
    <property type="molecule type" value="Genomic_DNA"/>
</dbReference>
<name>A0A8K0UEZ0_9AGAR</name>
<feature type="region of interest" description="Disordered" evidence="1">
    <location>
        <begin position="116"/>
        <end position="316"/>
    </location>
</feature>
<evidence type="ECO:0000313" key="2">
    <source>
        <dbReference type="EMBL" id="KAH8078710.1"/>
    </source>
</evidence>
<feature type="region of interest" description="Disordered" evidence="1">
    <location>
        <begin position="886"/>
        <end position="926"/>
    </location>
</feature>
<sequence length="972" mass="104621">MSSFTAQEITLLQVAARVLRALPVYNTTTSKELRRTIRDGMKGDLQTASQMLIGPGGDQIRVHRIIAIASRSIQKRDKKFLPQFWTSEDTELWRESDLERQGRVLHNLPAGLDLGDNRYWETDSLPSKDPAGFTPAPARATAAPPSAPASPSQRVYTSESVPPLKSALKRPAVPQNAEPGPSRTQRSTWDIPPTPILVPGGVGVHTTSRGRPLTSGAEMGGGRGRSPLRKAPAAVTAPGQSSGQEPVAGHPVRRSSRPRSTSRGPGKASSSQPPLGEETHPSTTTNAKRRGRKPTHKLIPTPPPPPPCPFDLDTDRPLSRADLSLWRGRHVAPLACTTCEKTGDECEWDLMSHANCIPCHTKKRGCSLAPKYTSGSGASSGLAKRFILALFWERQQRLSEGVELTEDDRRGPVIVPKLEGSHQKSAGKRKRDVTDAEDNDEEDEHDGRTPAPRGKHRRSTTAGSRTVAAPNRNKGKGRARTPSPPESEDEPARLPEDFHQKGGSKQAAVRKVGPPQKKKRSHSRPAAPRQLQCYVDIPPMAPIFRTSRGPTLQTSVTVAPIRYQRMVYSPSVTSPSPPPNDAPAAGEDEQMHSPSLHTPGTPQAVTSPVAGPLGSPCHLRSPPHNLSPPEIFRGTPMRDITPPPQQSPPRSPSRAVTPPRDVSPPPTPIHTPVVRGSPRDRRIDPADEIHRHLATGRRSLLTGRAPPARSPEASGESEMQAMERRLHALEQEVESQRRYGVQLLSQLQMERTTFEHRLNILEQRTAHLPPRRSASPPQPDIPQFHDRAPNAAPSVIHIPAVVFEELASSMPIRPSSGGQRRNLRTIGSSSQAGSLPQPSGAAAITSPSPITGLAARMHRAPSPQLSMTPSLPLSQSAVAGRRLRPMDNGKIPSAPSAGVATSTGTSVATTIPSAPTTGASTSTTPGLPAAAQGVSLGVSALDLEDEAMLCDQFYRAFRNTGRDGPSDRMDVD</sequence>
<feature type="region of interest" description="Disordered" evidence="1">
    <location>
        <begin position="569"/>
        <end position="718"/>
    </location>
</feature>